<sequence>MKKMSMLLAVLTLVPAPALAADYKCQGNRVEKGGSTRYTVRASGPDIVIEKGGSTRGRAVKRGDDYAVEVGGSTQATIENGRIYKGGSTWSSVGEAQRVYDCPDIVAATLWVLQQQGQL</sequence>
<proteinExistence type="predicted"/>
<comment type="caution">
    <text evidence="2">The sequence shown here is derived from an EMBL/GenBank/DDBJ whole genome shotgun (WGS) entry which is preliminary data.</text>
</comment>
<evidence type="ECO:0000313" key="3">
    <source>
        <dbReference type="Proteomes" id="UP000028547"/>
    </source>
</evidence>
<dbReference type="RefSeq" id="WP_043388415.1">
    <property type="nucleotide sequence ID" value="NZ_JPMI01000003.1"/>
</dbReference>
<feature type="chain" id="PRO_5001782168" evidence="1">
    <location>
        <begin position="21"/>
        <end position="119"/>
    </location>
</feature>
<name>A0A084T2A3_9BACT</name>
<keyword evidence="1" id="KW-0732">Signal</keyword>
<evidence type="ECO:0000256" key="1">
    <source>
        <dbReference type="SAM" id="SignalP"/>
    </source>
</evidence>
<protein>
    <submittedName>
        <fullName evidence="2">Uncharacterized protein</fullName>
    </submittedName>
</protein>
<dbReference type="EMBL" id="JPMI01000003">
    <property type="protein sequence ID" value="KFA94838.1"/>
    <property type="molecule type" value="Genomic_DNA"/>
</dbReference>
<dbReference type="AlphaFoldDB" id="A0A084T2A3"/>
<evidence type="ECO:0000313" key="2">
    <source>
        <dbReference type="EMBL" id="KFA94838.1"/>
    </source>
</evidence>
<organism evidence="2 3">
    <name type="scientific">Archangium violaceum Cb vi76</name>
    <dbReference type="NCBI Taxonomy" id="1406225"/>
    <lineage>
        <taxon>Bacteria</taxon>
        <taxon>Pseudomonadati</taxon>
        <taxon>Myxococcota</taxon>
        <taxon>Myxococcia</taxon>
        <taxon>Myxococcales</taxon>
        <taxon>Cystobacterineae</taxon>
        <taxon>Archangiaceae</taxon>
        <taxon>Archangium</taxon>
    </lineage>
</organism>
<gene>
    <name evidence="2" type="ORF">Q664_00265</name>
</gene>
<dbReference type="Proteomes" id="UP000028547">
    <property type="component" value="Unassembled WGS sequence"/>
</dbReference>
<feature type="signal peptide" evidence="1">
    <location>
        <begin position="1"/>
        <end position="20"/>
    </location>
</feature>
<reference evidence="2 3" key="1">
    <citation type="submission" date="2014-07" db="EMBL/GenBank/DDBJ databases">
        <title>Draft Genome Sequence of Gephyronic Acid Producer, Cystobacter violaceus Strain Cb vi76.</title>
        <authorList>
            <person name="Stevens D.C."/>
            <person name="Young J."/>
            <person name="Carmichael R."/>
            <person name="Tan J."/>
            <person name="Taylor R.E."/>
        </authorList>
    </citation>
    <scope>NUCLEOTIDE SEQUENCE [LARGE SCALE GENOMIC DNA]</scope>
    <source>
        <strain evidence="2 3">Cb vi76</strain>
    </source>
</reference>
<accession>A0A084T2A3</accession>